<proteinExistence type="inferred from homology"/>
<dbReference type="RefSeq" id="WP_349758623.1">
    <property type="nucleotide sequence ID" value="NZ_JBEGCI010000008.1"/>
</dbReference>
<dbReference type="PRINTS" id="PR00081">
    <property type="entry name" value="GDHRDH"/>
</dbReference>
<dbReference type="Pfam" id="PF00106">
    <property type="entry name" value="adh_short"/>
    <property type="match status" value="1"/>
</dbReference>
<protein>
    <submittedName>
        <fullName evidence="2">SDR family oxidoreductase</fullName>
    </submittedName>
</protein>
<evidence type="ECO:0000313" key="2">
    <source>
        <dbReference type="EMBL" id="MEQ6889092.1"/>
    </source>
</evidence>
<dbReference type="Pfam" id="PF13561">
    <property type="entry name" value="adh_short_C2"/>
    <property type="match status" value="1"/>
</dbReference>
<comment type="similarity">
    <text evidence="1">Belongs to the short-chain dehydrogenases/reductases (SDR) family.</text>
</comment>
<reference evidence="2 3" key="1">
    <citation type="submission" date="2024-05" db="EMBL/GenBank/DDBJ databases">
        <title>Halomonas sp. CS7 16S ribosomal RNA gene Genome sequencing and assembly.</title>
        <authorList>
            <person name="Yook S."/>
        </authorList>
    </citation>
    <scope>NUCLEOTIDE SEQUENCE [LARGE SCALE GENOMIC DNA]</scope>
    <source>
        <strain evidence="2 3">CS7</strain>
    </source>
</reference>
<dbReference type="InterPro" id="IPR002347">
    <property type="entry name" value="SDR_fam"/>
</dbReference>
<dbReference type="PANTHER" id="PTHR42760">
    <property type="entry name" value="SHORT-CHAIN DEHYDROGENASES/REDUCTASES FAMILY MEMBER"/>
    <property type="match status" value="1"/>
</dbReference>
<evidence type="ECO:0000256" key="1">
    <source>
        <dbReference type="ARBA" id="ARBA00006484"/>
    </source>
</evidence>
<dbReference type="InterPro" id="IPR036291">
    <property type="entry name" value="NAD(P)-bd_dom_sf"/>
</dbReference>
<dbReference type="SUPFAM" id="SSF51735">
    <property type="entry name" value="NAD(P)-binding Rossmann-fold domains"/>
    <property type="match status" value="1"/>
</dbReference>
<comment type="caution">
    <text evidence="2">The sequence shown here is derived from an EMBL/GenBank/DDBJ whole genome shotgun (WGS) entry which is preliminary data.</text>
</comment>
<dbReference type="EMBL" id="JBEGCI010000008">
    <property type="protein sequence ID" value="MEQ6889092.1"/>
    <property type="molecule type" value="Genomic_DNA"/>
</dbReference>
<organism evidence="2 3">
    <name type="scientific">Halomonas pelophila</name>
    <dbReference type="NCBI Taxonomy" id="3151122"/>
    <lineage>
        <taxon>Bacteria</taxon>
        <taxon>Pseudomonadati</taxon>
        <taxon>Pseudomonadota</taxon>
        <taxon>Gammaproteobacteria</taxon>
        <taxon>Oceanospirillales</taxon>
        <taxon>Halomonadaceae</taxon>
        <taxon>Halomonas</taxon>
    </lineage>
</organism>
<dbReference type="Gene3D" id="3.40.50.720">
    <property type="entry name" value="NAD(P)-binding Rossmann-like Domain"/>
    <property type="match status" value="1"/>
</dbReference>
<sequence>MPTTVVTGSASGIGRSVYELLKERGHRVIGVDLKDAEIAADLSTVEGREAAIREIRALTGGTLDGLVCCAGLGVTAPDSGLILRVNHFAVTALLDALFDDLKRGHSPAALVIGSVAASQLVGQEVPLVETLLAGDEEAAVAQIRDLDKPQLAYAASKYAVTRFARRRAVAWGPSGVRLNVVAPGAVETPLHKASSEDPRFGEAVKNFVAPLGRAAQPSEVAELVGFLQSDAASFIHGTVLYADGGMDAMMKEATF</sequence>
<accession>A0ABV1N5T4</accession>
<gene>
    <name evidence="2" type="ORF">ABE957_10450</name>
</gene>
<name>A0ABV1N5T4_9GAMM</name>
<dbReference type="Proteomes" id="UP001472978">
    <property type="component" value="Unassembled WGS sequence"/>
</dbReference>
<keyword evidence="3" id="KW-1185">Reference proteome</keyword>
<evidence type="ECO:0000313" key="3">
    <source>
        <dbReference type="Proteomes" id="UP001472978"/>
    </source>
</evidence>